<dbReference type="InterPro" id="IPR036890">
    <property type="entry name" value="HATPase_C_sf"/>
</dbReference>
<sequence>MLSRFVDSIIKEKYAVPDRIAKELQDSIVEIRMLPVSAVISKFNRFVRDLARQSGKMVRIDISGDDSTIDKTLVEALSDPLIYLVRNAIDHLQGRILISSSHAAEGADVSDRRA</sequence>
<organism evidence="1 2">
    <name type="scientific">Paenibacillus hexagrammi</name>
    <dbReference type="NCBI Taxonomy" id="2908839"/>
    <lineage>
        <taxon>Bacteria</taxon>
        <taxon>Bacillati</taxon>
        <taxon>Bacillota</taxon>
        <taxon>Bacilli</taxon>
        <taxon>Bacillales</taxon>
        <taxon>Paenibacillaceae</taxon>
        <taxon>Paenibacillus</taxon>
    </lineage>
</organism>
<evidence type="ECO:0008006" key="3">
    <source>
        <dbReference type="Google" id="ProtNLM"/>
    </source>
</evidence>
<protein>
    <recommendedName>
        <fullName evidence="3">Histidine kinase</fullName>
    </recommendedName>
</protein>
<reference evidence="1 2" key="1">
    <citation type="journal article" date="2024" name="Int. J. Syst. Evol. Microbiol.">
        <title>Paenibacillus hexagrammi sp. nov., a novel bacterium isolated from the gut content of Hexagrammos agrammus.</title>
        <authorList>
            <person name="Jung H.K."/>
            <person name="Kim D.G."/>
            <person name="Zin H."/>
            <person name="Park J."/>
            <person name="Jung H."/>
            <person name="Kim Y.O."/>
            <person name="Kong H.J."/>
            <person name="Kim J.W."/>
            <person name="Kim Y.S."/>
        </authorList>
    </citation>
    <scope>NUCLEOTIDE SEQUENCE [LARGE SCALE GENOMIC DNA]</scope>
    <source>
        <strain evidence="1 2">YPD9-1</strain>
    </source>
</reference>
<dbReference type="Proteomes" id="UP001649230">
    <property type="component" value="Chromosome"/>
</dbReference>
<evidence type="ECO:0000313" key="1">
    <source>
        <dbReference type="EMBL" id="UJF34427.1"/>
    </source>
</evidence>
<evidence type="ECO:0000313" key="2">
    <source>
        <dbReference type="Proteomes" id="UP001649230"/>
    </source>
</evidence>
<dbReference type="RefSeq" id="WP_235121001.1">
    <property type="nucleotide sequence ID" value="NZ_CP090978.1"/>
</dbReference>
<name>A0ABY3SKN3_9BACL</name>
<dbReference type="EMBL" id="CP090978">
    <property type="protein sequence ID" value="UJF34427.1"/>
    <property type="molecule type" value="Genomic_DNA"/>
</dbReference>
<dbReference type="PANTHER" id="PTHR43395:SF10">
    <property type="entry name" value="CHEMOTAXIS PROTEIN CHEA"/>
    <property type="match status" value="1"/>
</dbReference>
<accession>A0ABY3SKN3</accession>
<dbReference type="InterPro" id="IPR051315">
    <property type="entry name" value="Bact_Chemotaxis_CheA"/>
</dbReference>
<proteinExistence type="predicted"/>
<dbReference type="SUPFAM" id="SSF55874">
    <property type="entry name" value="ATPase domain of HSP90 chaperone/DNA topoisomerase II/histidine kinase"/>
    <property type="match status" value="1"/>
</dbReference>
<dbReference type="Gene3D" id="3.30.565.10">
    <property type="entry name" value="Histidine kinase-like ATPase, C-terminal domain"/>
    <property type="match status" value="1"/>
</dbReference>
<gene>
    <name evidence="1" type="ORF">L0M14_04315</name>
</gene>
<keyword evidence="2" id="KW-1185">Reference proteome</keyword>
<dbReference type="PANTHER" id="PTHR43395">
    <property type="entry name" value="SENSOR HISTIDINE KINASE CHEA"/>
    <property type="match status" value="1"/>
</dbReference>